<dbReference type="EMBL" id="CP002630">
    <property type="protein sequence ID" value="AEB12777.1"/>
    <property type="molecule type" value="Genomic_DNA"/>
</dbReference>
<protein>
    <submittedName>
        <fullName evidence="1">Ig domain protein group 2 domain protein</fullName>
    </submittedName>
</protein>
<evidence type="ECO:0000313" key="1">
    <source>
        <dbReference type="EMBL" id="AEB12777.1"/>
    </source>
</evidence>
<evidence type="ECO:0000313" key="2">
    <source>
        <dbReference type="Proteomes" id="UP000007030"/>
    </source>
</evidence>
<gene>
    <name evidence="1" type="ordered locus">Marky_2051</name>
</gene>
<dbReference type="KEGG" id="mhd:Marky_2051"/>
<dbReference type="eggNOG" id="COG5492">
    <property type="taxonomic scope" value="Bacteria"/>
</dbReference>
<dbReference type="SUPFAM" id="SSF49373">
    <property type="entry name" value="Invasin/intimin cell-adhesion fragments"/>
    <property type="match status" value="1"/>
</dbReference>
<sequence>MILAIGAAAPLGLAQDNPGNEPPPRTRVAVMEFAVLTDDGHLVSAEAAPAPDLARLARLLPSGITARLVQSGRFDVLELVPWPAPFTIGPDRVPEEVRALITSGQADQVITGTVSTLQSSVVVTAQRYAMRDGRVALVGAAAAPAARVTEAIELVDALVAQLFPPEAGILEVAIEQVFVVPETLRLAIGESRTLEAFAVDAFGRPVGQVQFLYQADNPARIAVDETGRVTGLTPGQATVTVRAVGRPTRGTPTARTTVTVVPPSFGIRAGALVGGTDVHALEQFRLGLRLTPTLGAPPPLRPTRQVTQDITSAANDPLSFLSNVFASFFGEGLVTFELDFEPGHALLFTLDAVQRTQNGYLGTGVGFSTPLQAGGDQGVHLRLTLGTYAFGRPTFPLELNADLIFPTASEGGPSVRLLLLGGVDLFR</sequence>
<reference evidence="1 2" key="1">
    <citation type="journal article" date="2012" name="Stand. Genomic Sci.">
        <title>Complete genome sequence of the aerobic, heterotroph Marinithermus hydrothermalis type strain (T1(T)) from a deep-sea hydrothermal vent chimney.</title>
        <authorList>
            <person name="Copeland A."/>
            <person name="Gu W."/>
            <person name="Yasawong M."/>
            <person name="Lapidus A."/>
            <person name="Lucas S."/>
            <person name="Deshpande S."/>
            <person name="Pagani I."/>
            <person name="Tapia R."/>
            <person name="Cheng J.F."/>
            <person name="Goodwin L.A."/>
            <person name="Pitluck S."/>
            <person name="Liolios K."/>
            <person name="Ivanova N."/>
            <person name="Mavromatis K."/>
            <person name="Mikhailova N."/>
            <person name="Pati A."/>
            <person name="Chen A."/>
            <person name="Palaniappan K."/>
            <person name="Land M."/>
            <person name="Pan C."/>
            <person name="Brambilla E.M."/>
            <person name="Rohde M."/>
            <person name="Tindall B.J."/>
            <person name="Sikorski J."/>
            <person name="Goker M."/>
            <person name="Detter J.C."/>
            <person name="Bristow J."/>
            <person name="Eisen J.A."/>
            <person name="Markowitz V."/>
            <person name="Hugenholtz P."/>
            <person name="Kyrpides N.C."/>
            <person name="Klenk H.P."/>
            <person name="Woyke T."/>
        </authorList>
    </citation>
    <scope>NUCLEOTIDE SEQUENCE [LARGE SCALE GENOMIC DNA]</scope>
    <source>
        <strain evidence="2">DSM 14884 / JCM 11576 / T1</strain>
    </source>
</reference>
<dbReference type="STRING" id="869210.Marky_2051"/>
<dbReference type="Proteomes" id="UP000007030">
    <property type="component" value="Chromosome"/>
</dbReference>
<name>F2NN38_MARHT</name>
<proteinExistence type="predicted"/>
<dbReference type="InterPro" id="IPR008964">
    <property type="entry name" value="Invasin/intimin_cell_adhesion"/>
</dbReference>
<dbReference type="Gene3D" id="2.60.40.1080">
    <property type="match status" value="1"/>
</dbReference>
<keyword evidence="2" id="KW-1185">Reference proteome</keyword>
<dbReference type="HOGENOM" id="CLU_642216_0_0_0"/>
<dbReference type="AlphaFoldDB" id="F2NN38"/>
<organism evidence="1 2">
    <name type="scientific">Marinithermus hydrothermalis (strain DSM 14884 / JCM 11576 / T1)</name>
    <dbReference type="NCBI Taxonomy" id="869210"/>
    <lineage>
        <taxon>Bacteria</taxon>
        <taxon>Thermotogati</taxon>
        <taxon>Deinococcota</taxon>
        <taxon>Deinococci</taxon>
        <taxon>Thermales</taxon>
        <taxon>Thermaceae</taxon>
        <taxon>Marinithermus</taxon>
    </lineage>
</organism>
<accession>F2NN38</accession>